<comment type="caution">
    <text evidence="1">The sequence shown here is derived from an EMBL/GenBank/DDBJ whole genome shotgun (WGS) entry which is preliminary data.</text>
</comment>
<evidence type="ECO:0000313" key="2">
    <source>
        <dbReference type="Proteomes" id="UP001163046"/>
    </source>
</evidence>
<proteinExistence type="predicted"/>
<accession>A0A9W9ZM07</accession>
<evidence type="ECO:0000313" key="1">
    <source>
        <dbReference type="EMBL" id="KAJ7384181.1"/>
    </source>
</evidence>
<name>A0A9W9ZM07_9CNID</name>
<organism evidence="1 2">
    <name type="scientific">Desmophyllum pertusum</name>
    <dbReference type="NCBI Taxonomy" id="174260"/>
    <lineage>
        <taxon>Eukaryota</taxon>
        <taxon>Metazoa</taxon>
        <taxon>Cnidaria</taxon>
        <taxon>Anthozoa</taxon>
        <taxon>Hexacorallia</taxon>
        <taxon>Scleractinia</taxon>
        <taxon>Caryophylliina</taxon>
        <taxon>Caryophylliidae</taxon>
        <taxon>Desmophyllum</taxon>
    </lineage>
</organism>
<dbReference type="AlphaFoldDB" id="A0A9W9ZM07"/>
<reference evidence="1" key="1">
    <citation type="submission" date="2023-01" db="EMBL/GenBank/DDBJ databases">
        <title>Genome assembly of the deep-sea coral Lophelia pertusa.</title>
        <authorList>
            <person name="Herrera S."/>
            <person name="Cordes E."/>
        </authorList>
    </citation>
    <scope>NUCLEOTIDE SEQUENCE</scope>
    <source>
        <strain evidence="1">USNM1676648</strain>
        <tissue evidence="1">Polyp</tissue>
    </source>
</reference>
<gene>
    <name evidence="1" type="ORF">OS493_023510</name>
</gene>
<keyword evidence="2" id="KW-1185">Reference proteome</keyword>
<sequence>MPGLLVLFNLQRGRPTILLRAKVYIYFMRMAREPSEHCWCTESLHLSIAAGYSLL</sequence>
<dbReference type="EMBL" id="MU825890">
    <property type="protein sequence ID" value="KAJ7384181.1"/>
    <property type="molecule type" value="Genomic_DNA"/>
</dbReference>
<dbReference type="Proteomes" id="UP001163046">
    <property type="component" value="Unassembled WGS sequence"/>
</dbReference>
<protein>
    <submittedName>
        <fullName evidence="1">Uncharacterized protein</fullName>
    </submittedName>
</protein>